<accession>A0A7L5AE69</accession>
<gene>
    <name evidence="6" type="ORF">BHD05_01860</name>
</gene>
<comment type="similarity">
    <text evidence="2 4">Belongs to the Nudix hydrolase family.</text>
</comment>
<dbReference type="InterPro" id="IPR000086">
    <property type="entry name" value="NUDIX_hydrolase_dom"/>
</dbReference>
<keyword evidence="3 4" id="KW-0378">Hydrolase</keyword>
<dbReference type="OrthoDB" id="9804442at2"/>
<dbReference type="PRINTS" id="PR00502">
    <property type="entry name" value="NUDIXFAMILY"/>
</dbReference>
<feature type="domain" description="Nudix hydrolase" evidence="5">
    <location>
        <begin position="2"/>
        <end position="131"/>
    </location>
</feature>
<dbReference type="PROSITE" id="PS51462">
    <property type="entry name" value="NUDIX"/>
    <property type="match status" value="1"/>
</dbReference>
<evidence type="ECO:0000256" key="3">
    <source>
        <dbReference type="ARBA" id="ARBA00022801"/>
    </source>
</evidence>
<organism evidence="6 7">
    <name type="scientific">Marisediminicola antarctica</name>
    <dbReference type="NCBI Taxonomy" id="674079"/>
    <lineage>
        <taxon>Bacteria</taxon>
        <taxon>Bacillati</taxon>
        <taxon>Actinomycetota</taxon>
        <taxon>Actinomycetes</taxon>
        <taxon>Micrococcales</taxon>
        <taxon>Microbacteriaceae</taxon>
        <taxon>Marisediminicola</taxon>
    </lineage>
</organism>
<dbReference type="PANTHER" id="PTHR43046">
    <property type="entry name" value="GDP-MANNOSE MANNOSYL HYDROLASE"/>
    <property type="match status" value="1"/>
</dbReference>
<keyword evidence="7" id="KW-1185">Reference proteome</keyword>
<evidence type="ECO:0000256" key="1">
    <source>
        <dbReference type="ARBA" id="ARBA00001946"/>
    </source>
</evidence>
<protein>
    <submittedName>
        <fullName evidence="6">NUDIX hydrolase</fullName>
    </submittedName>
</protein>
<evidence type="ECO:0000259" key="5">
    <source>
        <dbReference type="PROSITE" id="PS51462"/>
    </source>
</evidence>
<dbReference type="InterPro" id="IPR015797">
    <property type="entry name" value="NUDIX_hydrolase-like_dom_sf"/>
</dbReference>
<dbReference type="PANTHER" id="PTHR43046:SF14">
    <property type="entry name" value="MUTT_NUDIX FAMILY PROTEIN"/>
    <property type="match status" value="1"/>
</dbReference>
<proteinExistence type="inferred from homology"/>
<dbReference type="KEGG" id="mant:BHD05_01860"/>
<evidence type="ECO:0000313" key="7">
    <source>
        <dbReference type="Proteomes" id="UP000464507"/>
    </source>
</evidence>
<dbReference type="EMBL" id="CP017146">
    <property type="protein sequence ID" value="QHO68560.1"/>
    <property type="molecule type" value="Genomic_DNA"/>
</dbReference>
<evidence type="ECO:0000256" key="2">
    <source>
        <dbReference type="ARBA" id="ARBA00005582"/>
    </source>
</evidence>
<name>A0A7L5AE69_9MICO</name>
<dbReference type="Pfam" id="PF00293">
    <property type="entry name" value="NUDIX"/>
    <property type="match status" value="1"/>
</dbReference>
<dbReference type="InterPro" id="IPR020476">
    <property type="entry name" value="Nudix_hydrolase"/>
</dbReference>
<evidence type="ECO:0000313" key="6">
    <source>
        <dbReference type="EMBL" id="QHO68560.1"/>
    </source>
</evidence>
<dbReference type="GO" id="GO:0016787">
    <property type="term" value="F:hydrolase activity"/>
    <property type="evidence" value="ECO:0007669"/>
    <property type="project" value="UniProtKB-KW"/>
</dbReference>
<dbReference type="SUPFAM" id="SSF55811">
    <property type="entry name" value="Nudix"/>
    <property type="match status" value="1"/>
</dbReference>
<dbReference type="PROSITE" id="PS00893">
    <property type="entry name" value="NUDIX_BOX"/>
    <property type="match status" value="1"/>
</dbReference>
<dbReference type="RefSeq" id="WP_161884917.1">
    <property type="nucleotide sequence ID" value="NZ_CP017146.1"/>
</dbReference>
<dbReference type="Gene3D" id="3.90.79.10">
    <property type="entry name" value="Nucleoside Triphosphate Pyrophosphohydrolase"/>
    <property type="match status" value="1"/>
</dbReference>
<reference evidence="6 7" key="1">
    <citation type="submission" date="2016-09" db="EMBL/GenBank/DDBJ databases">
        <title>Complete genome sequence of microbes from the polar regions.</title>
        <authorList>
            <person name="Liao L."/>
            <person name="Chen B."/>
        </authorList>
    </citation>
    <scope>NUCLEOTIDE SEQUENCE [LARGE SCALE GENOMIC DNA]</scope>
    <source>
        <strain evidence="6 7">ZS314</strain>
    </source>
</reference>
<dbReference type="InterPro" id="IPR020084">
    <property type="entry name" value="NUDIX_hydrolase_CS"/>
</dbReference>
<dbReference type="AlphaFoldDB" id="A0A7L5AE69"/>
<dbReference type="Proteomes" id="UP000464507">
    <property type="component" value="Chromosome"/>
</dbReference>
<evidence type="ECO:0000256" key="4">
    <source>
        <dbReference type="RuleBase" id="RU003476"/>
    </source>
</evidence>
<comment type="cofactor">
    <cofactor evidence="1">
        <name>Mg(2+)</name>
        <dbReference type="ChEBI" id="CHEBI:18420"/>
    </cofactor>
</comment>
<sequence length="131" mass="14009">MTRILAAGAVIRDAAGRILFVLRGRPPQAGCWSLPGGRVEPGESLAQAAEREVLEETGLVVRALYEWGSIEIPGNGTDVFEVHDFAAEYLSGTLVAGDDARDARWFAAEELGGLTTSAGLVDHLERWGAYP</sequence>
<dbReference type="CDD" id="cd04673">
    <property type="entry name" value="NUDIX_ADPRase"/>
    <property type="match status" value="1"/>
</dbReference>